<dbReference type="InterPro" id="IPR051014">
    <property type="entry name" value="Cation_Transport_ATPase_IB"/>
</dbReference>
<dbReference type="STRING" id="679926.Mpet_0524"/>
<dbReference type="InterPro" id="IPR044492">
    <property type="entry name" value="P_typ_ATPase_HD_dom"/>
</dbReference>
<comment type="subcellular location">
    <subcellularLocation>
        <location evidence="1">Membrane</location>
    </subcellularLocation>
</comment>
<keyword evidence="5" id="KW-1278">Translocase</keyword>
<dbReference type="SFLD" id="SFLDS00003">
    <property type="entry name" value="Haloacid_Dehalogenase"/>
    <property type="match status" value="1"/>
</dbReference>
<dbReference type="InterPro" id="IPR018303">
    <property type="entry name" value="ATPase_P-typ_P_site"/>
</dbReference>
<dbReference type="InterPro" id="IPR059000">
    <property type="entry name" value="ATPase_P-type_domA"/>
</dbReference>
<evidence type="ECO:0000259" key="9">
    <source>
        <dbReference type="Pfam" id="PF00122"/>
    </source>
</evidence>
<comment type="similarity">
    <text evidence="2">Belongs to the cation transport ATPase (P-type) (TC 3.A.3) family. Type IB subfamily.</text>
</comment>
<dbReference type="NCBIfam" id="TIGR01525">
    <property type="entry name" value="ATPase-IB_hvy"/>
    <property type="match status" value="1"/>
</dbReference>
<dbReference type="InterPro" id="IPR023299">
    <property type="entry name" value="ATPase_P-typ_cyto_dom_N"/>
</dbReference>
<dbReference type="GO" id="GO:0016887">
    <property type="term" value="F:ATP hydrolysis activity"/>
    <property type="evidence" value="ECO:0007669"/>
    <property type="project" value="InterPro"/>
</dbReference>
<dbReference type="SFLD" id="SFLDF00027">
    <property type="entry name" value="p-type_atpase"/>
    <property type="match status" value="1"/>
</dbReference>
<dbReference type="Gene3D" id="3.40.50.1000">
    <property type="entry name" value="HAD superfamily/HAD-like"/>
    <property type="match status" value="1"/>
</dbReference>
<dbReference type="PANTHER" id="PTHR48085">
    <property type="entry name" value="CADMIUM/ZINC-TRANSPORTING ATPASE HMA2-RELATED"/>
    <property type="match status" value="1"/>
</dbReference>
<dbReference type="eggNOG" id="arCOG01576">
    <property type="taxonomic scope" value="Archaea"/>
</dbReference>
<protein>
    <submittedName>
        <fullName evidence="10">Heavy metal translocating P-type ATPase</fullName>
    </submittedName>
</protein>
<feature type="transmembrane region" description="Helical" evidence="8">
    <location>
        <begin position="59"/>
        <end position="77"/>
    </location>
</feature>
<keyword evidence="3 8" id="KW-0812">Transmembrane</keyword>
<dbReference type="GO" id="GO:0019829">
    <property type="term" value="F:ATPase-coupled monoatomic cation transmembrane transporter activity"/>
    <property type="evidence" value="ECO:0007669"/>
    <property type="project" value="InterPro"/>
</dbReference>
<evidence type="ECO:0000256" key="6">
    <source>
        <dbReference type="ARBA" id="ARBA00022989"/>
    </source>
</evidence>
<proteinExistence type="inferred from homology"/>
<dbReference type="GO" id="GO:0016020">
    <property type="term" value="C:membrane"/>
    <property type="evidence" value="ECO:0007669"/>
    <property type="project" value="UniProtKB-SubCell"/>
</dbReference>
<dbReference type="RefSeq" id="WP_013328476.1">
    <property type="nucleotide sequence ID" value="NC_014507.1"/>
</dbReference>
<gene>
    <name evidence="10" type="ordered locus">Mpet_0524</name>
</gene>
<dbReference type="SFLD" id="SFLDG00002">
    <property type="entry name" value="C1.7:_P-type_atpase_like"/>
    <property type="match status" value="1"/>
</dbReference>
<dbReference type="AlphaFoldDB" id="E1RHI9"/>
<dbReference type="SUPFAM" id="SSF81653">
    <property type="entry name" value="Calcium ATPase, transduction domain A"/>
    <property type="match status" value="1"/>
</dbReference>
<dbReference type="PROSITE" id="PS00154">
    <property type="entry name" value="ATPASE_E1_E2"/>
    <property type="match status" value="1"/>
</dbReference>
<feature type="transmembrane region" description="Helical" evidence="8">
    <location>
        <begin position="307"/>
        <end position="333"/>
    </location>
</feature>
<evidence type="ECO:0000313" key="10">
    <source>
        <dbReference type="EMBL" id="ADN35298.1"/>
    </source>
</evidence>
<dbReference type="Pfam" id="PF00122">
    <property type="entry name" value="E1-E2_ATPase"/>
    <property type="match status" value="1"/>
</dbReference>
<evidence type="ECO:0000256" key="1">
    <source>
        <dbReference type="ARBA" id="ARBA00004370"/>
    </source>
</evidence>
<evidence type="ECO:0000256" key="2">
    <source>
        <dbReference type="ARBA" id="ARBA00006024"/>
    </source>
</evidence>
<feature type="transmembrane region" description="Helical" evidence="8">
    <location>
        <begin position="83"/>
        <end position="102"/>
    </location>
</feature>
<dbReference type="GeneID" id="9742972"/>
<evidence type="ECO:0000256" key="5">
    <source>
        <dbReference type="ARBA" id="ARBA00022967"/>
    </source>
</evidence>
<dbReference type="HOGENOM" id="CLU_001771_6_4_2"/>
<feature type="domain" description="P-type ATPase A" evidence="9">
    <location>
        <begin position="166"/>
        <end position="265"/>
    </location>
</feature>
<keyword evidence="6 8" id="KW-1133">Transmembrane helix</keyword>
<dbReference type="Gene3D" id="3.40.1110.10">
    <property type="entry name" value="Calcium-transporting ATPase, cytoplasmic domain N"/>
    <property type="match status" value="1"/>
</dbReference>
<dbReference type="Pfam" id="PF00702">
    <property type="entry name" value="Hydrolase"/>
    <property type="match status" value="1"/>
</dbReference>
<evidence type="ECO:0000256" key="4">
    <source>
        <dbReference type="ARBA" id="ARBA00022723"/>
    </source>
</evidence>
<feature type="transmembrane region" description="Helical" evidence="8">
    <location>
        <begin position="621"/>
        <end position="641"/>
    </location>
</feature>
<organism evidence="10 11">
    <name type="scientific">Methanolacinia petrolearia (strain DSM 11571 / OCM 486 / SEBR 4847)</name>
    <name type="common">Methanoplanus petrolearius</name>
    <dbReference type="NCBI Taxonomy" id="679926"/>
    <lineage>
        <taxon>Archaea</taxon>
        <taxon>Methanobacteriati</taxon>
        <taxon>Methanobacteriota</taxon>
        <taxon>Stenosarchaea group</taxon>
        <taxon>Methanomicrobia</taxon>
        <taxon>Methanomicrobiales</taxon>
        <taxon>Methanomicrobiaceae</taxon>
        <taxon>Methanolacinia</taxon>
    </lineage>
</organism>
<accession>E1RHI9</accession>
<evidence type="ECO:0000256" key="8">
    <source>
        <dbReference type="SAM" id="Phobius"/>
    </source>
</evidence>
<evidence type="ECO:0000256" key="7">
    <source>
        <dbReference type="ARBA" id="ARBA00023136"/>
    </source>
</evidence>
<dbReference type="SUPFAM" id="SSF81665">
    <property type="entry name" value="Calcium ATPase, transmembrane domain M"/>
    <property type="match status" value="1"/>
</dbReference>
<keyword evidence="4" id="KW-0479">Metal-binding</keyword>
<evidence type="ECO:0000256" key="3">
    <source>
        <dbReference type="ARBA" id="ARBA00022692"/>
    </source>
</evidence>
<dbReference type="InterPro" id="IPR023298">
    <property type="entry name" value="ATPase_P-typ_TM_dom_sf"/>
</dbReference>
<dbReference type="GO" id="GO:0046872">
    <property type="term" value="F:metal ion binding"/>
    <property type="evidence" value="ECO:0007669"/>
    <property type="project" value="UniProtKB-KW"/>
</dbReference>
<dbReference type="InterPro" id="IPR001757">
    <property type="entry name" value="P_typ_ATPase"/>
</dbReference>
<feature type="transmembrane region" description="Helical" evidence="8">
    <location>
        <begin position="282"/>
        <end position="301"/>
    </location>
</feature>
<dbReference type="InterPro" id="IPR036412">
    <property type="entry name" value="HAD-like_sf"/>
</dbReference>
<sequence>MGVKEENHSDSVSCGEICHCGHDHGHNHEHDHRHEEHECGSACACGHDHGHDGGNTKEYAILAVGGILLAAAIAGEYLGLSNIAVSSFAVLSALCTGIPIILSSVRGLLGGRQNVCELAGIAIIAAILIGEYVTAAEVGFILSLGEIAEEYAYGKSRRDIEKIAALHPEHGLVERGGDFVEVPVDEIEVGDTVLIRPGDVVPSDGIVTSGATSVDESCLTGESVPVEKATGDPVYSGSINIDGAVRIEVTKRSRDSTYSKIVDFVREAEKRRPPTYPFIEKFASIYTPLTLVVTALTWIFTGSIERAITILIVACPCALLLSTPSAVISAIGAGARRGILVKSGLYLEEAGKIDSVIFDKTGTLTSGRMRVKTTRAFGGFDEELMINLAAAAECGSGHPVAAAILDFAAEKGLNGNGCLQVKSLPGLGVKGESDSGNILVGNIRFMDESGVSVPAPVSAEIEELSASGISPVLLSLDNEIIGLLGVEDSVRDESPSVVRDLKENGITNVSIVSGDRKEIAESVADKCGIERENVYSGIAPGEKRSIVDRFQKDGKKVCFVGDGVNDAPALAQANAGVAIGSRKNTVAIETSHVVLLGEGLGQILSFIRLGRKTVRTIKINVAFALSFTFILMAMAFLGIVHPAAGALGHQAAVLLVLANSALIPLGMDRWN</sequence>
<dbReference type="SUPFAM" id="SSF56784">
    <property type="entry name" value="HAD-like"/>
    <property type="match status" value="1"/>
</dbReference>
<dbReference type="EMBL" id="CP002117">
    <property type="protein sequence ID" value="ADN35298.1"/>
    <property type="molecule type" value="Genomic_DNA"/>
</dbReference>
<dbReference type="Gene3D" id="2.70.150.10">
    <property type="entry name" value="Calcium-transporting ATPase, cytoplasmic transduction domain A"/>
    <property type="match status" value="1"/>
</dbReference>
<dbReference type="PRINTS" id="PR00941">
    <property type="entry name" value="CDATPASE"/>
</dbReference>
<dbReference type="GO" id="GO:0005524">
    <property type="term" value="F:ATP binding"/>
    <property type="evidence" value="ECO:0007669"/>
    <property type="project" value="InterPro"/>
</dbReference>
<evidence type="ECO:0000313" key="11">
    <source>
        <dbReference type="Proteomes" id="UP000006565"/>
    </source>
</evidence>
<dbReference type="PANTHER" id="PTHR48085:SF5">
    <property type="entry name" value="CADMIUM_ZINC-TRANSPORTING ATPASE HMA4-RELATED"/>
    <property type="match status" value="1"/>
</dbReference>
<dbReference type="FunFam" id="2.70.150.10:FF:000002">
    <property type="entry name" value="Copper-transporting ATPase 1, putative"/>
    <property type="match status" value="1"/>
</dbReference>
<dbReference type="NCBIfam" id="TIGR01494">
    <property type="entry name" value="ATPase_P-type"/>
    <property type="match status" value="1"/>
</dbReference>
<dbReference type="InterPro" id="IPR027256">
    <property type="entry name" value="P-typ_ATPase_IB"/>
</dbReference>
<feature type="transmembrane region" description="Helical" evidence="8">
    <location>
        <begin position="647"/>
        <end position="667"/>
    </location>
</feature>
<dbReference type="OrthoDB" id="8588at2157"/>
<dbReference type="InterPro" id="IPR023214">
    <property type="entry name" value="HAD_sf"/>
</dbReference>
<dbReference type="KEGG" id="mpi:Mpet_0524"/>
<dbReference type="PRINTS" id="PR00119">
    <property type="entry name" value="CATATPASE"/>
</dbReference>
<dbReference type="Proteomes" id="UP000006565">
    <property type="component" value="Chromosome"/>
</dbReference>
<reference evidence="10 11" key="1">
    <citation type="journal article" date="2010" name="Stand. Genomic Sci.">
        <title>Complete genome sequence of Methanoplanus petrolearius type strain (SEBR 4847).</title>
        <authorList>
            <person name="Brambilla E."/>
            <person name="Djao O.D."/>
            <person name="Daligault H."/>
            <person name="Lapidus A."/>
            <person name="Lucas S."/>
            <person name="Hammon N."/>
            <person name="Nolan M."/>
            <person name="Tice H."/>
            <person name="Cheng J.F."/>
            <person name="Han C."/>
            <person name="Tapia R."/>
            <person name="Goodwin L."/>
            <person name="Pitluck S."/>
            <person name="Liolios K."/>
            <person name="Ivanova N."/>
            <person name="Mavromatis K."/>
            <person name="Mikhailova N."/>
            <person name="Pati A."/>
            <person name="Chen A."/>
            <person name="Palaniappan K."/>
            <person name="Land M."/>
            <person name="Hauser L."/>
            <person name="Chang Y.J."/>
            <person name="Jeffries C.D."/>
            <person name="Rohde M."/>
            <person name="Spring S."/>
            <person name="Sikorski J."/>
            <person name="Goker M."/>
            <person name="Woyke T."/>
            <person name="Bristow J."/>
            <person name="Eisen J.A."/>
            <person name="Markowitz V."/>
            <person name="Hugenholtz P."/>
            <person name="Kyrpides N.C."/>
            <person name="Klenk H.P."/>
        </authorList>
    </citation>
    <scope>NUCLEOTIDE SEQUENCE [LARGE SCALE GENOMIC DNA]</scope>
    <source>
        <strain evidence="11">DSM 11571 / OCM 486 / SEBR 4847</strain>
    </source>
</reference>
<keyword evidence="11" id="KW-1185">Reference proteome</keyword>
<name>E1RHI9_METP4</name>
<dbReference type="InterPro" id="IPR008250">
    <property type="entry name" value="ATPase_P-typ_transduc_dom_A_sf"/>
</dbReference>
<keyword evidence="7 8" id="KW-0472">Membrane</keyword>